<keyword evidence="3" id="KW-0997">Cell inner membrane</keyword>
<evidence type="ECO:0000256" key="1">
    <source>
        <dbReference type="ARBA" id="ARBA00004429"/>
    </source>
</evidence>
<dbReference type="InterPro" id="IPR017850">
    <property type="entry name" value="Alkaline_phosphatase_core_sf"/>
</dbReference>
<dbReference type="InterPro" id="IPR040423">
    <property type="entry name" value="PEA_transferase"/>
</dbReference>
<dbReference type="PANTHER" id="PTHR30443">
    <property type="entry name" value="INNER MEMBRANE PROTEIN"/>
    <property type="match status" value="1"/>
</dbReference>
<dbReference type="NCBIfam" id="NF028537">
    <property type="entry name" value="P_eth_NH2_trans"/>
    <property type="match status" value="1"/>
</dbReference>
<dbReference type="HOGENOM" id="CLU_018534_1_0_6"/>
<keyword evidence="2" id="KW-1003">Cell membrane</keyword>
<dbReference type="eggNOG" id="COG2194">
    <property type="taxonomic scope" value="Bacteria"/>
</dbReference>
<dbReference type="InterPro" id="IPR000917">
    <property type="entry name" value="Sulfatase_N"/>
</dbReference>
<feature type="transmembrane region" description="Helical" evidence="8">
    <location>
        <begin position="116"/>
        <end position="137"/>
    </location>
</feature>
<protein>
    <submittedName>
        <fullName evidence="11">Phosphatidylethanolamine:Kdo2-lipid A phosphoethanolamine transferase</fullName>
    </submittedName>
</protein>
<accession>A5WEA7</accession>
<evidence type="ECO:0000259" key="9">
    <source>
        <dbReference type="Pfam" id="PF00884"/>
    </source>
</evidence>
<keyword evidence="5 8" id="KW-0812">Transmembrane</keyword>
<evidence type="ECO:0000313" key="11">
    <source>
        <dbReference type="EMBL" id="ABQ93998.1"/>
    </source>
</evidence>
<evidence type="ECO:0000256" key="3">
    <source>
        <dbReference type="ARBA" id="ARBA00022519"/>
    </source>
</evidence>
<dbReference type="AlphaFoldDB" id="A5WEA7"/>
<reference evidence="11" key="1">
    <citation type="submission" date="2007-05" db="EMBL/GenBank/DDBJ databases">
        <title>Complete sequence of chromosome of Psychrobacter sp. PRwf-1.</title>
        <authorList>
            <consortium name="US DOE Joint Genome Institute"/>
            <person name="Copeland A."/>
            <person name="Lucas S."/>
            <person name="Lapidus A."/>
            <person name="Barry K."/>
            <person name="Detter J.C."/>
            <person name="Glavina del Rio T."/>
            <person name="Hammon N."/>
            <person name="Israni S."/>
            <person name="Dalin E."/>
            <person name="Tice H."/>
            <person name="Pitluck S."/>
            <person name="Chain P."/>
            <person name="Malfatti S."/>
            <person name="Shin M."/>
            <person name="Vergez L."/>
            <person name="Schmutz J."/>
            <person name="Larimer F."/>
            <person name="Land M."/>
            <person name="Hauser L."/>
            <person name="Kyrpides N."/>
            <person name="Kim E."/>
            <person name="Tiedje J."/>
            <person name="Richardson P."/>
        </authorList>
    </citation>
    <scope>NUCLEOTIDE SEQUENCE [LARGE SCALE GENOMIC DNA]</scope>
    <source>
        <strain evidence="11">PRwf-1</strain>
    </source>
</reference>
<feature type="transmembrane region" description="Helical" evidence="8">
    <location>
        <begin position="157"/>
        <end position="177"/>
    </location>
</feature>
<evidence type="ECO:0000259" key="10">
    <source>
        <dbReference type="Pfam" id="PF08019"/>
    </source>
</evidence>
<evidence type="ECO:0000256" key="8">
    <source>
        <dbReference type="SAM" id="Phobius"/>
    </source>
</evidence>
<evidence type="ECO:0000256" key="6">
    <source>
        <dbReference type="ARBA" id="ARBA00022989"/>
    </source>
</evidence>
<dbReference type="InterPro" id="IPR012549">
    <property type="entry name" value="EptA-like_N"/>
</dbReference>
<evidence type="ECO:0000256" key="4">
    <source>
        <dbReference type="ARBA" id="ARBA00022679"/>
    </source>
</evidence>
<dbReference type="InterPro" id="IPR058130">
    <property type="entry name" value="PEA_transf_C"/>
</dbReference>
<feature type="transmembrane region" description="Helical" evidence="8">
    <location>
        <begin position="53"/>
        <end position="73"/>
    </location>
</feature>
<dbReference type="STRING" id="349106.PsycPRwf_1048"/>
<name>A5WEA7_PSYWF</name>
<keyword evidence="7 8" id="KW-0472">Membrane</keyword>
<dbReference type="Pfam" id="PF08019">
    <property type="entry name" value="EptA_B_N"/>
    <property type="match status" value="1"/>
</dbReference>
<evidence type="ECO:0000256" key="5">
    <source>
        <dbReference type="ARBA" id="ARBA00022692"/>
    </source>
</evidence>
<gene>
    <name evidence="11" type="ordered locus">PsycPRwf_1048</name>
</gene>
<dbReference type="SUPFAM" id="SSF53649">
    <property type="entry name" value="Alkaline phosphatase-like"/>
    <property type="match status" value="1"/>
</dbReference>
<comment type="subcellular location">
    <subcellularLocation>
        <location evidence="1">Cell inner membrane</location>
        <topology evidence="1">Multi-pass membrane protein</topology>
    </subcellularLocation>
</comment>
<evidence type="ECO:0000256" key="2">
    <source>
        <dbReference type="ARBA" id="ARBA00022475"/>
    </source>
</evidence>
<feature type="domain" description="Sulfatase N-terminal" evidence="9">
    <location>
        <begin position="275"/>
        <end position="564"/>
    </location>
</feature>
<organism evidence="11">
    <name type="scientific">Psychrobacter sp. (strain PRwf-1)</name>
    <dbReference type="NCBI Taxonomy" id="349106"/>
    <lineage>
        <taxon>Bacteria</taxon>
        <taxon>Pseudomonadati</taxon>
        <taxon>Pseudomonadota</taxon>
        <taxon>Gammaproteobacteria</taxon>
        <taxon>Moraxellales</taxon>
        <taxon>Moraxellaceae</taxon>
        <taxon>Psychrobacter</taxon>
    </lineage>
</organism>
<dbReference type="PANTHER" id="PTHR30443:SF0">
    <property type="entry name" value="PHOSPHOETHANOLAMINE TRANSFERASE EPTA"/>
    <property type="match status" value="1"/>
</dbReference>
<sequence>MFFPTRSLHMVNQTSSSVDTAPLSQPTNLASSQQGSVDKRSYLKLFSQRPMNANILVFIVALYLTLTANFSFFNQLTAIYPVTHSLAFVMSVGGLLFCVIWLVLQLVSHKYLHKPMLILALMIGAICAYFTDSYGTIFDTHMLINGLETDQAEAMDLFAPAFLMRVVVLGVIPALLVSQLRIKTVPLKFAALQKIGAIIATLALMAACLLPFGDQYASFFRQHKQVRFYANPVMPIYSSIKLGTDKFDEMRRPKTLTAHATDAKHIAPASTKPKLMVLVVGETVRADHIGLNGYARNTMPLLSNTKDIYSFKDVSSCGTSTAYSVPCMFSYLGRDKFDVDMASYNENVLDTLHKQGVNVIWRDNNSSSKGVADRVTFEDYKTQATNLECDVECRDIGMLKDFDKLVMGSKNSPPKDTLVVLHQMGNHGPAYYKRYPKAFEVFKPACLSNELSKCDTQSVINAYDNAIVYTDYFLHNIIDTLKPYEQAYDVVMVYLSDHGESLGENNIYLHGLPYKIAPKAQKQVPVIVWSPASNHMDSQAIASQLTAPASQDYLAPSLLQYFNISTQEADHKPTFFQAQR</sequence>
<dbReference type="GO" id="GO:0005886">
    <property type="term" value="C:plasma membrane"/>
    <property type="evidence" value="ECO:0007669"/>
    <property type="project" value="UniProtKB-SubCell"/>
</dbReference>
<dbReference type="Gene3D" id="3.40.720.10">
    <property type="entry name" value="Alkaline Phosphatase, subunit A"/>
    <property type="match status" value="1"/>
</dbReference>
<keyword evidence="4 11" id="KW-0808">Transferase</keyword>
<feature type="transmembrane region" description="Helical" evidence="8">
    <location>
        <begin position="189"/>
        <end position="212"/>
    </location>
</feature>
<keyword evidence="6 8" id="KW-1133">Transmembrane helix</keyword>
<dbReference type="GO" id="GO:0016776">
    <property type="term" value="F:phosphotransferase activity, phosphate group as acceptor"/>
    <property type="evidence" value="ECO:0007669"/>
    <property type="project" value="TreeGrafter"/>
</dbReference>
<proteinExistence type="predicted"/>
<dbReference type="EMBL" id="CP000713">
    <property type="protein sequence ID" value="ABQ93998.1"/>
    <property type="molecule type" value="Genomic_DNA"/>
</dbReference>
<evidence type="ECO:0000256" key="7">
    <source>
        <dbReference type="ARBA" id="ARBA00023136"/>
    </source>
</evidence>
<dbReference type="CDD" id="cd16017">
    <property type="entry name" value="LptA"/>
    <property type="match status" value="1"/>
</dbReference>
<dbReference type="GO" id="GO:0009244">
    <property type="term" value="P:lipopolysaccharide core region biosynthetic process"/>
    <property type="evidence" value="ECO:0007669"/>
    <property type="project" value="TreeGrafter"/>
</dbReference>
<feature type="domain" description="Phosphoethanolamine transferase N-terminal" evidence="10">
    <location>
        <begin position="96"/>
        <end position="245"/>
    </location>
</feature>
<dbReference type="Pfam" id="PF00884">
    <property type="entry name" value="Sulfatase"/>
    <property type="match status" value="1"/>
</dbReference>
<dbReference type="KEGG" id="prw:PsycPRwf_1048"/>
<feature type="transmembrane region" description="Helical" evidence="8">
    <location>
        <begin position="85"/>
        <end position="104"/>
    </location>
</feature>